<dbReference type="InterPro" id="IPR056002">
    <property type="entry name" value="DUF7580"/>
</dbReference>
<feature type="domain" description="DUF7580" evidence="2">
    <location>
        <begin position="210"/>
        <end position="530"/>
    </location>
</feature>
<feature type="signal peptide" evidence="1">
    <location>
        <begin position="1"/>
        <end position="18"/>
    </location>
</feature>
<keyword evidence="4" id="KW-1185">Reference proteome</keyword>
<feature type="chain" id="PRO_5034900245" description="DUF7580 domain-containing protein" evidence="1">
    <location>
        <begin position="19"/>
        <end position="955"/>
    </location>
</feature>
<dbReference type="PANTHER" id="PTHR35186">
    <property type="entry name" value="ANK_REP_REGION DOMAIN-CONTAINING PROTEIN"/>
    <property type="match status" value="1"/>
</dbReference>
<dbReference type="Proteomes" id="UP000541154">
    <property type="component" value="Unassembled WGS sequence"/>
</dbReference>
<reference evidence="3 4" key="1">
    <citation type="submission" date="2019-04" db="EMBL/GenBank/DDBJ databases">
        <title>Aspergillus burnettii sp. nov., novel species from soil in southeast Queensland.</title>
        <authorList>
            <person name="Gilchrist C.L.M."/>
            <person name="Pitt J.I."/>
            <person name="Lange L."/>
            <person name="Lacey H.J."/>
            <person name="Vuong D."/>
            <person name="Midgley D.J."/>
            <person name="Greenfield P."/>
            <person name="Bradbury M."/>
            <person name="Lacey E."/>
            <person name="Busk P.K."/>
            <person name="Pilgaard B."/>
            <person name="Chooi Y.H."/>
            <person name="Piggott A.M."/>
        </authorList>
    </citation>
    <scope>NUCLEOTIDE SEQUENCE [LARGE SCALE GENOMIC DNA]</scope>
    <source>
        <strain evidence="3 4">FRR 5400</strain>
    </source>
</reference>
<organism evidence="3 4">
    <name type="scientific">Petromyces alliaceus</name>
    <name type="common">Aspergillus alliaceus</name>
    <dbReference type="NCBI Taxonomy" id="209559"/>
    <lineage>
        <taxon>Eukaryota</taxon>
        <taxon>Fungi</taxon>
        <taxon>Dikarya</taxon>
        <taxon>Ascomycota</taxon>
        <taxon>Pezizomycotina</taxon>
        <taxon>Eurotiomycetes</taxon>
        <taxon>Eurotiomycetidae</taxon>
        <taxon>Eurotiales</taxon>
        <taxon>Aspergillaceae</taxon>
        <taxon>Aspergillus</taxon>
        <taxon>Aspergillus subgen. Circumdati</taxon>
    </lineage>
</organism>
<accession>A0A8H6A484</accession>
<evidence type="ECO:0000313" key="3">
    <source>
        <dbReference type="EMBL" id="KAF5861536.1"/>
    </source>
</evidence>
<gene>
    <name evidence="3" type="ORF">ETB97_012862</name>
</gene>
<evidence type="ECO:0000256" key="1">
    <source>
        <dbReference type="SAM" id="SignalP"/>
    </source>
</evidence>
<evidence type="ECO:0000313" key="4">
    <source>
        <dbReference type="Proteomes" id="UP000541154"/>
    </source>
</evidence>
<protein>
    <recommendedName>
        <fullName evidence="2">DUF7580 domain-containing protein</fullName>
    </recommendedName>
</protein>
<dbReference type="Pfam" id="PF24476">
    <property type="entry name" value="DUF7580"/>
    <property type="match status" value="1"/>
</dbReference>
<dbReference type="AlphaFoldDB" id="A0A8H6A484"/>
<keyword evidence="1" id="KW-0732">Signal</keyword>
<dbReference type="EMBL" id="SPNV01000097">
    <property type="protein sequence ID" value="KAF5861536.1"/>
    <property type="molecule type" value="Genomic_DNA"/>
</dbReference>
<evidence type="ECO:0000259" key="2">
    <source>
        <dbReference type="Pfam" id="PF24476"/>
    </source>
</evidence>
<name>A0A8H6A484_PETAA</name>
<dbReference type="PANTHER" id="PTHR35186:SF4">
    <property type="entry name" value="PRION-INHIBITION AND PROPAGATION HELO DOMAIN-CONTAINING PROTEIN"/>
    <property type="match status" value="1"/>
</dbReference>
<sequence length="955" mass="108031">MAEAVGLALAVLPLLISAAEHYRESVDSLRTLNPRIGDDCILEFYEEVAFELYLLRNNIKKLVKDLPGFSEEYKKELLKSVQPERWSDESLSAALRRKLGDIDYPIFEMTLRRLLLSLNALVSSNQQLLSSSEILDEGIFCVRLSMFRKNIMAGNTLSTLCKRVQFTASQHKRSKYLGKITKYNERLQRLLEDASDIEYAELDPKIRSPSPKIRAAARTIHDALSRSWTCSCDAPHNDKLFDAKLCLYNDMSSKDSFEFSFEILFATRGESDGICMEDHTWQESVIHTAPKRKVTSETFNKEVGSICEVVQIARGHGICLQMVLNDQKLWQIRPRSKRFNPGRSITLDSILHGSTQLRLRDKRVLAVTLAKAVLQLSEGPWLRRKWSPAQISFFETAQNAINFERPYLSAQFKEEPKDDADSVLDAQSIHASPSLLSLGKLLLEIDRGRLIEPSPLDLTDGKFPNANTELTATMRFFKEASEDFYMEYKRAIKACLEPSFLHLDQRVGLEDEEVRQLVYEHVVVPLETELFSGDVLHHGTDFASSSSVPNLALVSQRFMGIALPKLYRSVFYGVESQEEIPHVGTRIYSLDSLVASLEENEHLRGLILEAKLKCGRLLSEIDTYKGATVRLLSILPNLQTLQLQPGEIYFAHAPSAQISSLSICISQGKAVDMQVLENLLRNKCLRILSMTTNQSWARRAEAIEEKIPESLNSRSFLTHLVISSRVCSATAMQTILRAPKALVSLHYHYHGTQVRIRNAITPWDFPAPLLTQQSSLEELAVYAQPHQHISLQHPAGHVMKSMRGFVALKRLGLPAWWMVHPSLEYRGGQGADASSSAKLVEVLPPNLEVLQIQLEEVRLHCRNQVPFEHISRTENVAEHYGMLLGWLREIALGKQEYVHALKEVVVWSSGPEMPHEWKMRLESGIEGAFTEQGVGIKFIVCRPNSSKLFGISTEF</sequence>
<proteinExistence type="predicted"/>
<comment type="caution">
    <text evidence="3">The sequence shown here is derived from an EMBL/GenBank/DDBJ whole genome shotgun (WGS) entry which is preliminary data.</text>
</comment>